<evidence type="ECO:0000313" key="3">
    <source>
        <dbReference type="Proteomes" id="UP000660668"/>
    </source>
</evidence>
<evidence type="ECO:0000313" key="2">
    <source>
        <dbReference type="EMBL" id="MBF4766963.1"/>
    </source>
</evidence>
<reference evidence="2" key="1">
    <citation type="submission" date="2020-11" db="EMBL/GenBank/DDBJ databases">
        <title>Nocardioides cynanchi sp. nov., isolated from soil of rhizosphere of Cynanchum wilfordii.</title>
        <authorList>
            <person name="Lee J.-S."/>
            <person name="Suh M.K."/>
            <person name="Kim J.-S."/>
        </authorList>
    </citation>
    <scope>NUCLEOTIDE SEQUENCE</scope>
    <source>
        <strain evidence="2">KCTC 19276</strain>
    </source>
</reference>
<name>A0A930YHG1_9ACTN</name>
<dbReference type="EMBL" id="JADKPO010000004">
    <property type="protein sequence ID" value="MBF4766963.1"/>
    <property type="molecule type" value="Genomic_DNA"/>
</dbReference>
<keyword evidence="1" id="KW-0472">Membrane</keyword>
<feature type="transmembrane region" description="Helical" evidence="1">
    <location>
        <begin position="121"/>
        <end position="146"/>
    </location>
</feature>
<sequence length="159" mass="15754">MHRSPTLVARLTGPGLLLAAALMRWADGRHGDLGDQPWTALAHLAFGGALLAFVAVAAGVRRVAAHRRIVTVAVVGAALGVLGVALGTPGGFAVFVLGVVGTLAALAAARQVSWLEPALALAGFAAVAGDLDLLALGAALLAGAFAQAPAPARPKPQPV</sequence>
<protein>
    <submittedName>
        <fullName evidence="2">Uncharacterized protein</fullName>
    </submittedName>
</protein>
<feature type="transmembrane region" description="Helical" evidence="1">
    <location>
        <begin position="38"/>
        <end position="57"/>
    </location>
</feature>
<organism evidence="2 3">
    <name type="scientific">Nocardioides agariphilus</name>
    <dbReference type="NCBI Taxonomy" id="433664"/>
    <lineage>
        <taxon>Bacteria</taxon>
        <taxon>Bacillati</taxon>
        <taxon>Actinomycetota</taxon>
        <taxon>Actinomycetes</taxon>
        <taxon>Propionibacteriales</taxon>
        <taxon>Nocardioidaceae</taxon>
        <taxon>Nocardioides</taxon>
    </lineage>
</organism>
<dbReference type="AlphaFoldDB" id="A0A930YHG1"/>
<dbReference type="Proteomes" id="UP000660668">
    <property type="component" value="Unassembled WGS sequence"/>
</dbReference>
<accession>A0A930YHG1</accession>
<evidence type="ECO:0000256" key="1">
    <source>
        <dbReference type="SAM" id="Phobius"/>
    </source>
</evidence>
<dbReference type="RefSeq" id="WP_194695121.1">
    <property type="nucleotide sequence ID" value="NZ_JADKPO010000004.1"/>
</dbReference>
<feature type="transmembrane region" description="Helical" evidence="1">
    <location>
        <begin position="69"/>
        <end position="86"/>
    </location>
</feature>
<keyword evidence="1" id="KW-0812">Transmembrane</keyword>
<feature type="transmembrane region" description="Helical" evidence="1">
    <location>
        <begin position="7"/>
        <end position="26"/>
    </location>
</feature>
<keyword evidence="1" id="KW-1133">Transmembrane helix</keyword>
<gene>
    <name evidence="2" type="ORF">ISU10_04200</name>
</gene>
<proteinExistence type="predicted"/>
<comment type="caution">
    <text evidence="2">The sequence shown here is derived from an EMBL/GenBank/DDBJ whole genome shotgun (WGS) entry which is preliminary data.</text>
</comment>
<keyword evidence="3" id="KW-1185">Reference proteome</keyword>